<dbReference type="PROSITE" id="PS50943">
    <property type="entry name" value="HTH_CROC1"/>
    <property type="match status" value="1"/>
</dbReference>
<dbReference type="Pfam" id="PF01381">
    <property type="entry name" value="HTH_3"/>
    <property type="match status" value="1"/>
</dbReference>
<protein>
    <submittedName>
        <fullName evidence="4">Helix-turn-helix transcriptional regulator</fullName>
    </submittedName>
</protein>
<keyword evidence="1" id="KW-0238">DNA-binding</keyword>
<feature type="transmembrane region" description="Helical" evidence="2">
    <location>
        <begin position="131"/>
        <end position="153"/>
    </location>
</feature>
<dbReference type="InterPro" id="IPR010982">
    <property type="entry name" value="Lambda_DNA-bd_dom_sf"/>
</dbReference>
<keyword evidence="2" id="KW-0812">Transmembrane</keyword>
<dbReference type="SUPFAM" id="SSF47413">
    <property type="entry name" value="lambda repressor-like DNA-binding domains"/>
    <property type="match status" value="1"/>
</dbReference>
<feature type="transmembrane region" description="Helical" evidence="2">
    <location>
        <begin position="159"/>
        <end position="183"/>
    </location>
</feature>
<dbReference type="PANTHER" id="PTHR46558">
    <property type="entry name" value="TRACRIPTIONAL REGULATORY PROTEIN-RELATED-RELATED"/>
    <property type="match status" value="1"/>
</dbReference>
<evidence type="ECO:0000313" key="4">
    <source>
        <dbReference type="EMBL" id="QOV20403.1"/>
    </source>
</evidence>
<dbReference type="GO" id="GO:0003677">
    <property type="term" value="F:DNA binding"/>
    <property type="evidence" value="ECO:0007669"/>
    <property type="project" value="UniProtKB-KW"/>
</dbReference>
<feature type="domain" description="HTH cro/C1-type" evidence="3">
    <location>
        <begin position="7"/>
        <end position="61"/>
    </location>
</feature>
<keyword evidence="2" id="KW-1133">Transmembrane helix</keyword>
<dbReference type="RefSeq" id="WP_193736723.1">
    <property type="nucleotide sequence ID" value="NZ_CP063304.1"/>
</dbReference>
<accession>A0A7M2RJA9</accession>
<sequence length="264" mass="28532">MTTGEKISKLRKENNYTQEQLSHILGVSRQSISKWESNIAYPETDKLIRISELFVCSLDYLLKEEMEDDSRPQESQIYSSYLLRRTIRERKSKKTIWGLPVWHIGKNAKGIISIGLNAKGLIAIGLRAQGLISIGMLSLGVFSFGMLSLGLILSIGSVALGIFSAGAFAAGVFSTGAISFGIISLGSIAIGDFSVGPLAIGKYFAAGDHARAMIALGETKAYGSAFRKIGKLSSTEITTVKALLSANVPSYLIWAKNMIQVFIS</sequence>
<proteinExistence type="predicted"/>
<dbReference type="KEGG" id="bliq:INP51_05505"/>
<dbReference type="Proteomes" id="UP000593601">
    <property type="component" value="Chromosome"/>
</dbReference>
<dbReference type="AlphaFoldDB" id="A0A7M2RJA9"/>
<reference evidence="4 5" key="1">
    <citation type="submission" date="2020-10" db="EMBL/GenBank/DDBJ databases">
        <title>Blautia liquoris sp.nov., isolated from the mud in a fermentation cellar used for the production of Chinese strong-flavoured liquor.</title>
        <authorList>
            <person name="Lu L."/>
        </authorList>
    </citation>
    <scope>NUCLEOTIDE SEQUENCE [LARGE SCALE GENOMIC DNA]</scope>
    <source>
        <strain evidence="4 5">LZLJ-3</strain>
    </source>
</reference>
<dbReference type="Gene3D" id="1.10.260.40">
    <property type="entry name" value="lambda repressor-like DNA-binding domains"/>
    <property type="match status" value="1"/>
</dbReference>
<keyword evidence="2" id="KW-0472">Membrane</keyword>
<evidence type="ECO:0000313" key="5">
    <source>
        <dbReference type="Proteomes" id="UP000593601"/>
    </source>
</evidence>
<dbReference type="CDD" id="cd00093">
    <property type="entry name" value="HTH_XRE"/>
    <property type="match status" value="1"/>
</dbReference>
<evidence type="ECO:0000259" key="3">
    <source>
        <dbReference type="PROSITE" id="PS50943"/>
    </source>
</evidence>
<evidence type="ECO:0000256" key="2">
    <source>
        <dbReference type="SAM" id="Phobius"/>
    </source>
</evidence>
<gene>
    <name evidence="4" type="ORF">INP51_05505</name>
</gene>
<dbReference type="PANTHER" id="PTHR46558:SF11">
    <property type="entry name" value="HTH-TYPE TRANSCRIPTIONAL REGULATOR XRE"/>
    <property type="match status" value="1"/>
</dbReference>
<dbReference type="EMBL" id="CP063304">
    <property type="protein sequence ID" value="QOV20403.1"/>
    <property type="molecule type" value="Genomic_DNA"/>
</dbReference>
<organism evidence="4 5">
    <name type="scientific">Blautia liquoris</name>
    <dbReference type="NCBI Taxonomy" id="2779518"/>
    <lineage>
        <taxon>Bacteria</taxon>
        <taxon>Bacillati</taxon>
        <taxon>Bacillota</taxon>
        <taxon>Clostridia</taxon>
        <taxon>Lachnospirales</taxon>
        <taxon>Lachnospiraceae</taxon>
        <taxon>Blautia</taxon>
    </lineage>
</organism>
<evidence type="ECO:0000256" key="1">
    <source>
        <dbReference type="ARBA" id="ARBA00023125"/>
    </source>
</evidence>
<name>A0A7M2RJA9_9FIRM</name>
<dbReference type="InterPro" id="IPR001387">
    <property type="entry name" value="Cro/C1-type_HTH"/>
</dbReference>
<keyword evidence="5" id="KW-1185">Reference proteome</keyword>
<dbReference type="SMART" id="SM00530">
    <property type="entry name" value="HTH_XRE"/>
    <property type="match status" value="1"/>
</dbReference>